<keyword evidence="2" id="KW-1185">Reference proteome</keyword>
<proteinExistence type="predicted"/>
<evidence type="ECO:0000313" key="2">
    <source>
        <dbReference type="Proteomes" id="UP001589532"/>
    </source>
</evidence>
<comment type="caution">
    <text evidence="1">The sequence shown here is derived from an EMBL/GenBank/DDBJ whole genome shotgun (WGS) entry which is preliminary data.</text>
</comment>
<dbReference type="RefSeq" id="WP_344988492.1">
    <property type="nucleotide sequence ID" value="NZ_BAAAXV010000002.1"/>
</dbReference>
<accession>A0ABV5SCE6</accession>
<name>A0ABV5SCE6_9ACTN</name>
<dbReference type="Proteomes" id="UP001589532">
    <property type="component" value="Unassembled WGS sequence"/>
</dbReference>
<reference evidence="1 2" key="1">
    <citation type="submission" date="2024-09" db="EMBL/GenBank/DDBJ databases">
        <authorList>
            <person name="Sun Q."/>
            <person name="Mori K."/>
        </authorList>
    </citation>
    <scope>NUCLEOTIDE SEQUENCE [LARGE SCALE GENOMIC DNA]</scope>
    <source>
        <strain evidence="1 2">JCM 3143</strain>
    </source>
</reference>
<gene>
    <name evidence="1" type="ORF">ACFFSA_36030</name>
</gene>
<organism evidence="1 2">
    <name type="scientific">Nonomuraea helvata</name>
    <dbReference type="NCBI Taxonomy" id="37484"/>
    <lineage>
        <taxon>Bacteria</taxon>
        <taxon>Bacillati</taxon>
        <taxon>Actinomycetota</taxon>
        <taxon>Actinomycetes</taxon>
        <taxon>Streptosporangiales</taxon>
        <taxon>Streptosporangiaceae</taxon>
        <taxon>Nonomuraea</taxon>
    </lineage>
</organism>
<dbReference type="EMBL" id="JBHMBW010000047">
    <property type="protein sequence ID" value="MFB9628518.1"/>
    <property type="molecule type" value="Genomic_DNA"/>
</dbReference>
<protein>
    <submittedName>
        <fullName evidence="1">Uncharacterized protein</fullName>
    </submittedName>
</protein>
<evidence type="ECO:0000313" key="1">
    <source>
        <dbReference type="EMBL" id="MFB9628518.1"/>
    </source>
</evidence>
<sequence>MLGTTAHPSADWVTQAIKNLVMDLNDAGCRARFLIRDRDGKFPAVERFQKTMKNWLRAQPDQPATLADLQALQGDHITIFVPEPVSCGHLFAPTYETAFALDARRRERCFIVAYETPRQSTQPRVWAGPLTNRGQ</sequence>